<dbReference type="KEGG" id="sgl:SG1160"/>
<evidence type="ECO:0000313" key="2">
    <source>
        <dbReference type="EMBL" id="BAE74435.1"/>
    </source>
</evidence>
<dbReference type="InterPro" id="IPR015330">
    <property type="entry name" value="DNA_primase/pol_bifunc_N"/>
</dbReference>
<gene>
    <name evidence="2" type="ordered locus">SG1160</name>
    <name evidence="3" type="ORF">SGGMMB4_02621</name>
</gene>
<dbReference type="EMBL" id="LN854557">
    <property type="protein sequence ID" value="CRL45093.1"/>
    <property type="molecule type" value="Genomic_DNA"/>
</dbReference>
<accession>Q2NTU0</accession>
<protein>
    <recommendedName>
        <fullName evidence="1">DNA primase/polymerase bifunctional N-terminal domain-containing protein</fullName>
    </recommendedName>
</protein>
<evidence type="ECO:0000313" key="5">
    <source>
        <dbReference type="Proteomes" id="UP000245838"/>
    </source>
</evidence>
<evidence type="ECO:0000313" key="4">
    <source>
        <dbReference type="Proteomes" id="UP000001932"/>
    </source>
</evidence>
<name>Q2NTU0_SODGM</name>
<proteinExistence type="predicted"/>
<dbReference type="AlphaFoldDB" id="Q2NTU0"/>
<dbReference type="Pfam" id="PF09250">
    <property type="entry name" value="Prim-Pol"/>
    <property type="match status" value="1"/>
</dbReference>
<reference evidence="3 5" key="2">
    <citation type="submission" date="2015-05" db="EMBL/GenBank/DDBJ databases">
        <authorList>
            <person name="Goodhead I."/>
        </authorList>
    </citation>
    <scope>NUCLEOTIDE SEQUENCE [LARGE SCALE GENOMIC DNA]</scope>
    <source>
        <strain evidence="3">B4</strain>
        <strain evidence="5">morsitans</strain>
    </source>
</reference>
<sequence length="214" mass="24294">MGNTLWGATPEEWALWRSLCPEHLLPTVCNSEAVVSKKSQLYRIDKTTGQLLHPAKVPSLYNRKKQIAGIRQWASMLITPAMLDNWEEPDYGICVRTGRGLIALDCDNEDEGHHAIIEQVLRDTLGCLPPCRFRKNANKCLYLLNAPFERRKGVLRLPDEDGRPAQIELLATGQQFMAAGIHPSGARIVWRFALSKYPKSNWRRYRRVCGPSCP</sequence>
<organism evidence="2 4">
    <name type="scientific">Sodalis glossinidius (strain morsitans)</name>
    <dbReference type="NCBI Taxonomy" id="343509"/>
    <lineage>
        <taxon>Bacteria</taxon>
        <taxon>Pseudomonadati</taxon>
        <taxon>Pseudomonadota</taxon>
        <taxon>Gammaproteobacteria</taxon>
        <taxon>Enterobacterales</taxon>
        <taxon>Bruguierivoracaceae</taxon>
        <taxon>Sodalis</taxon>
    </lineage>
</organism>
<evidence type="ECO:0000259" key="1">
    <source>
        <dbReference type="Pfam" id="PF09250"/>
    </source>
</evidence>
<evidence type="ECO:0000313" key="3">
    <source>
        <dbReference type="EMBL" id="CRL45093.1"/>
    </source>
</evidence>
<dbReference type="Proteomes" id="UP000001932">
    <property type="component" value="Chromosome"/>
</dbReference>
<reference evidence="2 4" key="1">
    <citation type="journal article" date="2006" name="Genome Res.">
        <title>Massive genome erosion and functional adaptations provide insights into the symbiotic lifestyle of Sodalis glossinidius in the tsetse host.</title>
        <authorList>
            <person name="Toh H."/>
            <person name="Weiss B.L."/>
            <person name="Perkin S.A.H."/>
            <person name="Yamashita A."/>
            <person name="Oshima K."/>
            <person name="Hattori M."/>
            <person name="Aksoy S."/>
        </authorList>
    </citation>
    <scope>NUCLEOTIDE SEQUENCE [LARGE SCALE GENOMIC DNA]</scope>
    <source>
        <strain evidence="2">Morsitans</strain>
        <strain evidence="4">morsitans</strain>
    </source>
</reference>
<keyword evidence="4" id="KW-1185">Reference proteome</keyword>
<dbReference type="BioCyc" id="SGLO343509:SGP1_RS10100-MONOMER"/>
<dbReference type="RefSeq" id="WP_011410991.1">
    <property type="nucleotide sequence ID" value="NC_007712.1"/>
</dbReference>
<dbReference type="EMBL" id="AP008232">
    <property type="protein sequence ID" value="BAE74435.1"/>
    <property type="molecule type" value="Genomic_DNA"/>
</dbReference>
<dbReference type="OrthoDB" id="9763644at2"/>
<feature type="domain" description="DNA primase/polymerase bifunctional N-terminal" evidence="1">
    <location>
        <begin position="56"/>
        <end position="191"/>
    </location>
</feature>
<dbReference type="HOGENOM" id="CLU_1288179_0_0_6"/>
<dbReference type="eggNOG" id="COG5545">
    <property type="taxonomic scope" value="Bacteria"/>
</dbReference>
<dbReference type="Proteomes" id="UP000245838">
    <property type="component" value="Chromosome sggmmb4_Chromosome"/>
</dbReference>